<evidence type="ECO:0000313" key="2">
    <source>
        <dbReference type="Proteomes" id="UP001440612"/>
    </source>
</evidence>
<name>A0ABZ2V484_9RHOB</name>
<dbReference type="Proteomes" id="UP001440612">
    <property type="component" value="Chromosome"/>
</dbReference>
<proteinExistence type="predicted"/>
<organism evidence="1 2">
    <name type="scientific">Yoonia phaeophyticola</name>
    <dbReference type="NCBI Taxonomy" id="3137369"/>
    <lineage>
        <taxon>Bacteria</taxon>
        <taxon>Pseudomonadati</taxon>
        <taxon>Pseudomonadota</taxon>
        <taxon>Alphaproteobacteria</taxon>
        <taxon>Rhodobacterales</taxon>
        <taxon>Paracoccaceae</taxon>
        <taxon>Yoonia</taxon>
    </lineage>
</organism>
<protein>
    <submittedName>
        <fullName evidence="1">Uncharacterized protein</fullName>
    </submittedName>
</protein>
<dbReference type="RefSeq" id="WP_341366198.1">
    <property type="nucleotide sequence ID" value="NZ_CP150951.2"/>
</dbReference>
<evidence type="ECO:0000313" key="1">
    <source>
        <dbReference type="EMBL" id="WZC48079.1"/>
    </source>
</evidence>
<keyword evidence="2" id="KW-1185">Reference proteome</keyword>
<gene>
    <name evidence="1" type="ORF">AABB29_14495</name>
</gene>
<accession>A0ABZ2V484</accession>
<sequence>MIEWVGVIILAALFLLGFELYLRARGLANRVMENASRDFFESSNSMMDTPDDVPDMVLDILSQMGNMAQDKSVSFDLARVGTKLRAGGAASSEEVLVFRAEVESMRPELKELFKKAVTAWLGYVTHQNVFNMLRIYYAELRYRSQGMRREQAEEAVGLQFLGMAGGRLC</sequence>
<reference evidence="2" key="1">
    <citation type="submission" date="2024-04" db="EMBL/GenBank/DDBJ databases">
        <title>Phylogenomic analyses of a clade within the roseobacter group suggest taxonomic reassignments of species of the genera Aestuariivita, Citreicella, Loktanella, Nautella, Pelagibaca, Ruegeria, Thalassobius, Thiobacimonas and Tropicibacter, and the proposal o.</title>
        <authorList>
            <person name="Jeon C.O."/>
        </authorList>
    </citation>
    <scope>NUCLEOTIDE SEQUENCE [LARGE SCALE GENOMIC DNA]</scope>
    <source>
        <strain evidence="2">BS5-3</strain>
    </source>
</reference>
<dbReference type="EMBL" id="CP150951">
    <property type="protein sequence ID" value="WZC48079.1"/>
    <property type="molecule type" value="Genomic_DNA"/>
</dbReference>